<keyword evidence="5 7" id="KW-0408">Iron</keyword>
<dbReference type="STRING" id="71139.A0A059AZS9"/>
<dbReference type="OMA" id="WKIHRDE"/>
<evidence type="ECO:0000256" key="9">
    <source>
        <dbReference type="SAM" id="Phobius"/>
    </source>
</evidence>
<feature type="transmembrane region" description="Helical" evidence="9">
    <location>
        <begin position="6"/>
        <end position="24"/>
    </location>
</feature>
<keyword evidence="3 7" id="KW-0479">Metal-binding</keyword>
<feature type="binding site" description="axial binding residue" evidence="7">
    <location>
        <position position="461"/>
    </location>
    <ligand>
        <name>heme</name>
        <dbReference type="ChEBI" id="CHEBI:30413"/>
    </ligand>
    <ligandPart>
        <name>Fe</name>
        <dbReference type="ChEBI" id="CHEBI:18248"/>
    </ligandPart>
</feature>
<dbReference type="InterPro" id="IPR036396">
    <property type="entry name" value="Cyt_P450_sf"/>
</dbReference>
<feature type="transmembrane region" description="Helical" evidence="9">
    <location>
        <begin position="316"/>
        <end position="336"/>
    </location>
</feature>
<keyword evidence="9" id="KW-0472">Membrane</keyword>
<dbReference type="GO" id="GO:0020037">
    <property type="term" value="F:heme binding"/>
    <property type="evidence" value="ECO:0007669"/>
    <property type="project" value="InterPro"/>
</dbReference>
<name>A0A059AZS9_EUCGR</name>
<evidence type="ECO:0000256" key="8">
    <source>
        <dbReference type="RuleBase" id="RU000461"/>
    </source>
</evidence>
<dbReference type="CDD" id="cd20654">
    <property type="entry name" value="CYP82"/>
    <property type="match status" value="1"/>
</dbReference>
<evidence type="ECO:0000313" key="10">
    <source>
        <dbReference type="EMBL" id="KCW59284.1"/>
    </source>
</evidence>
<organism evidence="10">
    <name type="scientific">Eucalyptus grandis</name>
    <name type="common">Flooded gum</name>
    <dbReference type="NCBI Taxonomy" id="71139"/>
    <lineage>
        <taxon>Eukaryota</taxon>
        <taxon>Viridiplantae</taxon>
        <taxon>Streptophyta</taxon>
        <taxon>Embryophyta</taxon>
        <taxon>Tracheophyta</taxon>
        <taxon>Spermatophyta</taxon>
        <taxon>Magnoliopsida</taxon>
        <taxon>eudicotyledons</taxon>
        <taxon>Gunneridae</taxon>
        <taxon>Pentapetalae</taxon>
        <taxon>rosids</taxon>
        <taxon>malvids</taxon>
        <taxon>Myrtales</taxon>
        <taxon>Myrtaceae</taxon>
        <taxon>Myrtoideae</taxon>
        <taxon>Eucalypteae</taxon>
        <taxon>Eucalyptus</taxon>
    </lineage>
</organism>
<keyword evidence="2 7" id="KW-0349">Heme</keyword>
<dbReference type="Gene3D" id="1.10.630.10">
    <property type="entry name" value="Cytochrome P450"/>
    <property type="match status" value="1"/>
</dbReference>
<keyword evidence="9" id="KW-1133">Transmembrane helix</keyword>
<evidence type="ECO:0000256" key="7">
    <source>
        <dbReference type="PIRSR" id="PIRSR602401-1"/>
    </source>
</evidence>
<dbReference type="SUPFAM" id="SSF48264">
    <property type="entry name" value="Cytochrome P450"/>
    <property type="match status" value="1"/>
</dbReference>
<reference evidence="10" key="1">
    <citation type="submission" date="2013-07" db="EMBL/GenBank/DDBJ databases">
        <title>The genome of Eucalyptus grandis.</title>
        <authorList>
            <person name="Schmutz J."/>
            <person name="Hayes R."/>
            <person name="Myburg A."/>
            <person name="Tuskan G."/>
            <person name="Grattapaglia D."/>
            <person name="Rokhsar D.S."/>
        </authorList>
    </citation>
    <scope>NUCLEOTIDE SEQUENCE</scope>
    <source>
        <tissue evidence="10">Leaf extractions</tissue>
    </source>
</reference>
<dbReference type="PANTHER" id="PTHR47947:SF29">
    <property type="entry name" value="CYTOCHROME P450 CYP82D47-LIKE"/>
    <property type="match status" value="1"/>
</dbReference>
<proteinExistence type="inferred from homology"/>
<dbReference type="GO" id="GO:0016709">
    <property type="term" value="F:oxidoreductase activity, acting on paired donors, with incorporation or reduction of molecular oxygen, NAD(P)H as one donor, and incorporation of one atom of oxygen"/>
    <property type="evidence" value="ECO:0007669"/>
    <property type="project" value="UniProtKB-ARBA"/>
</dbReference>
<dbReference type="PRINTS" id="PR00385">
    <property type="entry name" value="P450"/>
</dbReference>
<dbReference type="PROSITE" id="PS00086">
    <property type="entry name" value="CYTOCHROME_P450"/>
    <property type="match status" value="1"/>
</dbReference>
<evidence type="ECO:0008006" key="11">
    <source>
        <dbReference type="Google" id="ProtNLM"/>
    </source>
</evidence>
<dbReference type="FunFam" id="1.10.630.10:FF:000026">
    <property type="entry name" value="Cytochrome P450 82C4"/>
    <property type="match status" value="1"/>
</dbReference>
<dbReference type="AlphaFoldDB" id="A0A059AZS9"/>
<dbReference type="InterPro" id="IPR002401">
    <property type="entry name" value="Cyt_P450_E_grp-I"/>
</dbReference>
<evidence type="ECO:0000256" key="2">
    <source>
        <dbReference type="ARBA" id="ARBA00022617"/>
    </source>
</evidence>
<dbReference type="PRINTS" id="PR00463">
    <property type="entry name" value="EP450I"/>
</dbReference>
<keyword evidence="6 8" id="KW-0503">Monooxygenase</keyword>
<dbReference type="GO" id="GO:0005506">
    <property type="term" value="F:iron ion binding"/>
    <property type="evidence" value="ECO:0007669"/>
    <property type="project" value="InterPro"/>
</dbReference>
<evidence type="ECO:0000256" key="5">
    <source>
        <dbReference type="ARBA" id="ARBA00023004"/>
    </source>
</evidence>
<evidence type="ECO:0000256" key="6">
    <source>
        <dbReference type="ARBA" id="ARBA00023033"/>
    </source>
</evidence>
<keyword evidence="4 8" id="KW-0560">Oxidoreductase</keyword>
<keyword evidence="9" id="KW-0812">Transmembrane</keyword>
<dbReference type="InterPro" id="IPR050651">
    <property type="entry name" value="Plant_Cytochrome_P450_Monoox"/>
</dbReference>
<gene>
    <name evidence="10" type="ORF">EUGRSUZ_H01963</name>
</gene>
<comment type="cofactor">
    <cofactor evidence="7">
        <name>heme</name>
        <dbReference type="ChEBI" id="CHEBI:30413"/>
    </cofactor>
</comment>
<dbReference type="eggNOG" id="KOG0156">
    <property type="taxonomic scope" value="Eukaryota"/>
</dbReference>
<protein>
    <recommendedName>
        <fullName evidence="11">Cytochrome P450</fullName>
    </recommendedName>
</protein>
<feature type="transmembrane region" description="Helical" evidence="9">
    <location>
        <begin position="225"/>
        <end position="244"/>
    </location>
</feature>
<dbReference type="InParanoid" id="A0A059AZS9"/>
<comment type="similarity">
    <text evidence="1 8">Belongs to the cytochrome P450 family.</text>
</comment>
<dbReference type="Gramene" id="KCW59284">
    <property type="protein sequence ID" value="KCW59284"/>
    <property type="gene ID" value="EUGRSUZ_H01963"/>
</dbReference>
<dbReference type="InterPro" id="IPR017972">
    <property type="entry name" value="Cyt_P450_CS"/>
</dbReference>
<accession>A0A059AZS9</accession>
<sequence>MPILIELLIILISTLALLLPIFLYRSHISKDHHDVPEAEGGWPIVGHLPLFSSKDLMHKKLGSMADKYGPIFTIRLGSHRAIVVSSWEVAKECFTVHDKAFADRPMITATKLMGYNGAMFGFAPYGENWREMRKIATIELLSNHRLDSLKHIRAFEVETAIKDLFKAWMEKGRPRNGIPVEMKSWLGDLILNISVKMVGGKRYCGSNADCDDAEAKRCQRSIRRFFDLFGVVVLSDAISGLGWLDFGGYKRSMNETAKELDVLAQGWLEEHRRKRLSHPGGDGEQDFMDLMLKVIEGVKFSDFDADTVVKATCLNMIIAGTDTLIVGLTWALSLLVNNRHALKKAQQELDTHVGKNRRVEESDVKNLTYLQAIVKETMRFYPPVPINGLRSSTEECTFSSGYRIPAGTRLLLNYWKIQRDERVWSNPDRFEPERFLTTHENVDVRGQNFELIPFGAGRRSCAGTSLALHTMHLTLASLLQSFEIDTVSGKPVDMTESPGLTNLKASPLEVVLIPRLDQKVYERDE</sequence>
<dbReference type="Pfam" id="PF00067">
    <property type="entry name" value="p450"/>
    <property type="match status" value="1"/>
</dbReference>
<dbReference type="PANTHER" id="PTHR47947">
    <property type="entry name" value="CYTOCHROME P450 82C3-RELATED"/>
    <property type="match status" value="1"/>
</dbReference>
<dbReference type="InterPro" id="IPR001128">
    <property type="entry name" value="Cyt_P450"/>
</dbReference>
<evidence type="ECO:0000256" key="1">
    <source>
        <dbReference type="ARBA" id="ARBA00010617"/>
    </source>
</evidence>
<dbReference type="EMBL" id="KK198760">
    <property type="protein sequence ID" value="KCW59284.1"/>
    <property type="molecule type" value="Genomic_DNA"/>
</dbReference>
<evidence type="ECO:0000256" key="3">
    <source>
        <dbReference type="ARBA" id="ARBA00022723"/>
    </source>
</evidence>
<evidence type="ECO:0000256" key="4">
    <source>
        <dbReference type="ARBA" id="ARBA00023002"/>
    </source>
</evidence>